<sequence length="175" mass="19250">MFINGSITSKCPFKDVMISRFSDYHMVKEGANWHILDSDLSLIESLILKKPTVINKQGYFVAKIDENSDIISHIADFSKSSFYVCRIKDGNIGVAYPLAGVKSVEISEDEPLLILTYAGGAKVLHYIETAENNNGIISGFFSPYVDGEAIVNLPTEIIANIIAMNAIESGKLLEE</sequence>
<evidence type="ECO:0000313" key="1">
    <source>
        <dbReference type="EMBL" id="MBK5898488.1"/>
    </source>
</evidence>
<gene>
    <name evidence="1" type="ORF">JJN12_11955</name>
</gene>
<dbReference type="RefSeq" id="WP_208429902.1">
    <property type="nucleotide sequence ID" value="NZ_JAEPRJ010000001.1"/>
</dbReference>
<proteinExistence type="predicted"/>
<accession>A0ABS1J2V7</accession>
<reference evidence="1 2" key="1">
    <citation type="submission" date="2021-01" db="EMBL/GenBank/DDBJ databases">
        <title>Isolation and description of Catonella massiliensis sp. nov., a novel Catonella species, isolated from a stable periodontitis subject.</title>
        <authorList>
            <person name="Antezack A."/>
            <person name="Boxberger M."/>
            <person name="La Scola B."/>
            <person name="Monnet-Corti V."/>
        </authorList>
    </citation>
    <scope>NUCLEOTIDE SEQUENCE [LARGE SCALE GENOMIC DNA]</scope>
    <source>
        <strain evidence="1 2">Marseille-Q4567</strain>
    </source>
</reference>
<dbReference type="EMBL" id="JAEPRJ010000001">
    <property type="protein sequence ID" value="MBK5898488.1"/>
    <property type="molecule type" value="Genomic_DNA"/>
</dbReference>
<comment type="caution">
    <text evidence="1">The sequence shown here is derived from an EMBL/GenBank/DDBJ whole genome shotgun (WGS) entry which is preliminary data.</text>
</comment>
<protein>
    <submittedName>
        <fullName evidence="1">Uncharacterized protein</fullName>
    </submittedName>
</protein>
<name>A0ABS1J2V7_9FIRM</name>
<keyword evidence="2" id="KW-1185">Reference proteome</keyword>
<organism evidence="1 2">
    <name type="scientific">Catonella massiliensis</name>
    <dbReference type="NCBI Taxonomy" id="2799636"/>
    <lineage>
        <taxon>Bacteria</taxon>
        <taxon>Bacillati</taxon>
        <taxon>Bacillota</taxon>
        <taxon>Clostridia</taxon>
        <taxon>Lachnospirales</taxon>
        <taxon>Lachnospiraceae</taxon>
        <taxon>Catonella</taxon>
    </lineage>
</organism>
<evidence type="ECO:0000313" key="2">
    <source>
        <dbReference type="Proteomes" id="UP000604730"/>
    </source>
</evidence>
<dbReference type="Proteomes" id="UP000604730">
    <property type="component" value="Unassembled WGS sequence"/>
</dbReference>